<organism evidence="6 7">
    <name type="scientific">Vannielia litorea</name>
    <dbReference type="NCBI Taxonomy" id="1217970"/>
    <lineage>
        <taxon>Bacteria</taxon>
        <taxon>Pseudomonadati</taxon>
        <taxon>Pseudomonadota</taxon>
        <taxon>Alphaproteobacteria</taxon>
        <taxon>Rhodobacterales</taxon>
        <taxon>Paracoccaceae</taxon>
        <taxon>Vannielia</taxon>
    </lineage>
</organism>
<dbReference type="AlphaFoldDB" id="A0A1N6EYN9"/>
<protein>
    <submittedName>
        <fullName evidence="6">Transcriptional regulator, LacI family</fullName>
    </submittedName>
</protein>
<dbReference type="InterPro" id="IPR046335">
    <property type="entry name" value="LacI/GalR-like_sensor"/>
</dbReference>
<keyword evidence="2" id="KW-0805">Transcription regulation</keyword>
<feature type="domain" description="HTH lacI-type" evidence="5">
    <location>
        <begin position="6"/>
        <end position="48"/>
    </location>
</feature>
<evidence type="ECO:0000256" key="3">
    <source>
        <dbReference type="ARBA" id="ARBA00023125"/>
    </source>
</evidence>
<dbReference type="EMBL" id="FSRL01000001">
    <property type="protein sequence ID" value="SIN88129.1"/>
    <property type="molecule type" value="Genomic_DNA"/>
</dbReference>
<dbReference type="GO" id="GO:0000976">
    <property type="term" value="F:transcription cis-regulatory region binding"/>
    <property type="evidence" value="ECO:0007669"/>
    <property type="project" value="TreeGrafter"/>
</dbReference>
<evidence type="ECO:0000256" key="2">
    <source>
        <dbReference type="ARBA" id="ARBA00023015"/>
    </source>
</evidence>
<sequence length="350" mass="37770">MRHSKVRQEDIARVVGVSVSTVSRVLSGAPGISPATTQKVLRAAADLGTPITLPGDGGGLVTHRMERALLFLKQVDLNSGSGSIYHFVMTGIQKAARKYGLRVELALLGEDGEIPERILGGAETGVLFAGVDPSPKLLKKLRETGNSAVLVNGLDPSMTHDQVAPNNYQGGWLAAQHFLDMGHRRILQLGTARRLTLAARTQGFLDAIAQAGMDGLDCDFIEIGNVTEQAAQVALKQILSESAFPYTAVFCSADIVALTVMQELRMREIDVPREVSLLGFNGLPLAEFSSPLLSTLYVDWEYLGHEAIRLLCTRSAEPDRPTQQVQTQVILKQAETVADLSNRSDFNALG</sequence>
<dbReference type="PROSITE" id="PS50932">
    <property type="entry name" value="HTH_LACI_2"/>
    <property type="match status" value="1"/>
</dbReference>
<dbReference type="GO" id="GO:0003700">
    <property type="term" value="F:DNA-binding transcription factor activity"/>
    <property type="evidence" value="ECO:0007669"/>
    <property type="project" value="TreeGrafter"/>
</dbReference>
<dbReference type="InterPro" id="IPR028082">
    <property type="entry name" value="Peripla_BP_I"/>
</dbReference>
<dbReference type="PANTHER" id="PTHR30146">
    <property type="entry name" value="LACI-RELATED TRANSCRIPTIONAL REPRESSOR"/>
    <property type="match status" value="1"/>
</dbReference>
<evidence type="ECO:0000313" key="6">
    <source>
        <dbReference type="EMBL" id="SIN88129.1"/>
    </source>
</evidence>
<proteinExistence type="predicted"/>
<keyword evidence="7" id="KW-1185">Reference proteome</keyword>
<dbReference type="STRING" id="1217970.SAMN05444002_1215"/>
<keyword evidence="4" id="KW-0804">Transcription</keyword>
<keyword evidence="3" id="KW-0238">DNA-binding</keyword>
<name>A0A1N6EYN9_9RHOB</name>
<evidence type="ECO:0000313" key="7">
    <source>
        <dbReference type="Proteomes" id="UP000184932"/>
    </source>
</evidence>
<dbReference type="InterPro" id="IPR000843">
    <property type="entry name" value="HTH_LacI"/>
</dbReference>
<evidence type="ECO:0000259" key="5">
    <source>
        <dbReference type="PROSITE" id="PS50932"/>
    </source>
</evidence>
<gene>
    <name evidence="6" type="ORF">SAMN05444002_1215</name>
</gene>
<keyword evidence="1" id="KW-0678">Repressor</keyword>
<accession>A0A1N6EYN9</accession>
<dbReference type="OrthoDB" id="8433438at2"/>
<dbReference type="Proteomes" id="UP000184932">
    <property type="component" value="Unassembled WGS sequence"/>
</dbReference>
<evidence type="ECO:0000256" key="4">
    <source>
        <dbReference type="ARBA" id="ARBA00023163"/>
    </source>
</evidence>
<dbReference type="Gene3D" id="1.10.260.40">
    <property type="entry name" value="lambda repressor-like DNA-binding domains"/>
    <property type="match status" value="1"/>
</dbReference>
<evidence type="ECO:0000256" key="1">
    <source>
        <dbReference type="ARBA" id="ARBA00022491"/>
    </source>
</evidence>
<dbReference type="Pfam" id="PF13377">
    <property type="entry name" value="Peripla_BP_3"/>
    <property type="match status" value="1"/>
</dbReference>
<dbReference type="SUPFAM" id="SSF47413">
    <property type="entry name" value="lambda repressor-like DNA-binding domains"/>
    <property type="match status" value="1"/>
</dbReference>
<dbReference type="CDD" id="cd06267">
    <property type="entry name" value="PBP1_LacI_sugar_binding-like"/>
    <property type="match status" value="1"/>
</dbReference>
<dbReference type="PANTHER" id="PTHR30146:SF148">
    <property type="entry name" value="HTH-TYPE TRANSCRIPTIONAL REPRESSOR PURR-RELATED"/>
    <property type="match status" value="1"/>
</dbReference>
<dbReference type="Gene3D" id="3.40.50.2300">
    <property type="match status" value="2"/>
</dbReference>
<dbReference type="SUPFAM" id="SSF53822">
    <property type="entry name" value="Periplasmic binding protein-like I"/>
    <property type="match status" value="1"/>
</dbReference>
<dbReference type="InterPro" id="IPR010982">
    <property type="entry name" value="Lambda_DNA-bd_dom_sf"/>
</dbReference>
<dbReference type="SMART" id="SM00354">
    <property type="entry name" value="HTH_LACI"/>
    <property type="match status" value="1"/>
</dbReference>
<dbReference type="RefSeq" id="WP_074255311.1">
    <property type="nucleotide sequence ID" value="NZ_FSRL01000001.1"/>
</dbReference>
<dbReference type="Pfam" id="PF00356">
    <property type="entry name" value="LacI"/>
    <property type="match status" value="1"/>
</dbReference>
<reference evidence="7" key="1">
    <citation type="submission" date="2016-11" db="EMBL/GenBank/DDBJ databases">
        <authorList>
            <person name="Varghese N."/>
            <person name="Submissions S."/>
        </authorList>
    </citation>
    <scope>NUCLEOTIDE SEQUENCE [LARGE SCALE GENOMIC DNA]</scope>
    <source>
        <strain evidence="7">DSM 29440</strain>
    </source>
</reference>